<feature type="region of interest" description="Disordered" evidence="1">
    <location>
        <begin position="265"/>
        <end position="291"/>
    </location>
</feature>
<accession>A0A3M2LMF8</accession>
<dbReference type="Pfam" id="PF09836">
    <property type="entry name" value="DUF2063"/>
    <property type="match status" value="1"/>
</dbReference>
<evidence type="ECO:0000313" key="4">
    <source>
        <dbReference type="Proteomes" id="UP000282674"/>
    </source>
</evidence>
<comment type="caution">
    <text evidence="3">The sequence shown here is derived from an EMBL/GenBank/DDBJ whole genome shotgun (WGS) entry which is preliminary data.</text>
</comment>
<organism evidence="3 4">
    <name type="scientific">Actinomadura harenae</name>
    <dbReference type="NCBI Taxonomy" id="2483351"/>
    <lineage>
        <taxon>Bacteria</taxon>
        <taxon>Bacillati</taxon>
        <taxon>Actinomycetota</taxon>
        <taxon>Actinomycetes</taxon>
        <taxon>Streptosporangiales</taxon>
        <taxon>Thermomonosporaceae</taxon>
        <taxon>Actinomadura</taxon>
    </lineage>
</organism>
<feature type="compositionally biased region" description="Low complexity" evidence="1">
    <location>
        <begin position="265"/>
        <end position="282"/>
    </location>
</feature>
<evidence type="ECO:0000256" key="1">
    <source>
        <dbReference type="SAM" id="MobiDB-lite"/>
    </source>
</evidence>
<gene>
    <name evidence="3" type="ORF">EBO15_33295</name>
</gene>
<dbReference type="EMBL" id="RFFG01000088">
    <property type="protein sequence ID" value="RMI38306.1"/>
    <property type="molecule type" value="Genomic_DNA"/>
</dbReference>
<keyword evidence="4" id="KW-1185">Reference proteome</keyword>
<dbReference type="Proteomes" id="UP000282674">
    <property type="component" value="Unassembled WGS sequence"/>
</dbReference>
<dbReference type="AlphaFoldDB" id="A0A3M2LMF8"/>
<evidence type="ECO:0000313" key="3">
    <source>
        <dbReference type="EMBL" id="RMI38306.1"/>
    </source>
</evidence>
<sequence length="291" mass="31334">MDDTPHAPTRKDGPVLADVQHRFQYAVLASGALSDQATAMLAGTAELSAAQRLGIYRNGCRTRLLETMEHLHPALRSLLGDDLFRDFASGYLDAHPSRSSTLARLDEGFVDYLTAERPDPGGSEAWVDILIDLARYERVFAEVYDGPGTERDAPSTGPQALDGGRVVMAPCVRSLRVGAAVHEYHAAVRGGTTPPPLTPRPTRLVLWRRDYRVRVTALAPQAHDLLEALLAGATFDEARAASSLEPAAAWAHLRAWTASGWIRASAEPAPPNASSAPNAPSAPFTPQESMQ</sequence>
<reference evidence="3 4" key="1">
    <citation type="submission" date="2018-10" db="EMBL/GenBank/DDBJ databases">
        <title>Isolation from soil.</title>
        <authorList>
            <person name="Hu J."/>
        </authorList>
    </citation>
    <scope>NUCLEOTIDE SEQUENCE [LARGE SCALE GENOMIC DNA]</scope>
    <source>
        <strain evidence="3 4">NEAU-Ht49</strain>
    </source>
</reference>
<proteinExistence type="predicted"/>
<evidence type="ECO:0000259" key="2">
    <source>
        <dbReference type="Pfam" id="PF09836"/>
    </source>
</evidence>
<protein>
    <submittedName>
        <fullName evidence="3">DUF2063 domain-containing protein</fullName>
    </submittedName>
</protein>
<feature type="domain" description="Putative DNA-binding" evidence="2">
    <location>
        <begin position="19"/>
        <end position="113"/>
    </location>
</feature>
<dbReference type="InterPro" id="IPR044922">
    <property type="entry name" value="DUF2063_N_sf"/>
</dbReference>
<dbReference type="InterPro" id="IPR018640">
    <property type="entry name" value="DUF2063"/>
</dbReference>
<name>A0A3M2LMF8_9ACTN</name>
<dbReference type="RefSeq" id="WP_122198450.1">
    <property type="nucleotide sequence ID" value="NZ_JBHSKC010000025.1"/>
</dbReference>
<dbReference type="OrthoDB" id="4146344at2"/>
<dbReference type="Gene3D" id="1.10.150.690">
    <property type="entry name" value="DUF2063"/>
    <property type="match status" value="1"/>
</dbReference>